<gene>
    <name evidence="1" type="ORF">TRP8649_03292</name>
</gene>
<accession>A0A238JEV2</accession>
<dbReference type="Pfam" id="PF09684">
    <property type="entry name" value="Tail_P2_I"/>
    <property type="match status" value="1"/>
</dbReference>
<dbReference type="InterPro" id="IPR006521">
    <property type="entry name" value="Tail_protein_I"/>
</dbReference>
<organism evidence="1 2">
    <name type="scientific">Pelagimonas phthalicica</name>
    <dbReference type="NCBI Taxonomy" id="1037362"/>
    <lineage>
        <taxon>Bacteria</taxon>
        <taxon>Pseudomonadati</taxon>
        <taxon>Pseudomonadota</taxon>
        <taxon>Alphaproteobacteria</taxon>
        <taxon>Rhodobacterales</taxon>
        <taxon>Roseobacteraceae</taxon>
        <taxon>Pelagimonas</taxon>
    </lineage>
</organism>
<dbReference type="EMBL" id="FXXP01000002">
    <property type="protein sequence ID" value="SMX29159.1"/>
    <property type="molecule type" value="Genomic_DNA"/>
</dbReference>
<proteinExistence type="predicted"/>
<dbReference type="NCBIfam" id="TIGR01634">
    <property type="entry name" value="tail_P2_I"/>
    <property type="match status" value="1"/>
</dbReference>
<evidence type="ECO:0000313" key="2">
    <source>
        <dbReference type="Proteomes" id="UP000225972"/>
    </source>
</evidence>
<dbReference type="Proteomes" id="UP000225972">
    <property type="component" value="Unassembled WGS sequence"/>
</dbReference>
<reference evidence="2" key="1">
    <citation type="submission" date="2017-05" db="EMBL/GenBank/DDBJ databases">
        <authorList>
            <person name="Rodrigo-Torres L."/>
            <person name="Arahal R. D."/>
            <person name="Lucena T."/>
        </authorList>
    </citation>
    <scope>NUCLEOTIDE SEQUENCE [LARGE SCALE GENOMIC DNA]</scope>
    <source>
        <strain evidence="2">CECT 8649</strain>
    </source>
</reference>
<keyword evidence="2" id="KW-1185">Reference proteome</keyword>
<dbReference type="RefSeq" id="WP_099247001.1">
    <property type="nucleotide sequence ID" value="NZ_FXXP01000002.1"/>
</dbReference>
<dbReference type="OrthoDB" id="7850636at2"/>
<sequence>MSKSLIPLSLVPPGINDERQRALVQTFGEMLAELDLTKLSLVAPMTVDARALPYLVRAFSAQEFVDPNFPEHVQRRILSEIWRLKSLQGYTAGVRLGLRLLGMQMRITQWHDMQPMGVPNTHEITFSGGRGTV</sequence>
<protein>
    <submittedName>
        <fullName evidence="1">Phage tail protein (Tail_P2_I)</fullName>
    </submittedName>
</protein>
<dbReference type="AlphaFoldDB" id="A0A238JEV2"/>
<name>A0A238JEV2_9RHOB</name>
<evidence type="ECO:0000313" key="1">
    <source>
        <dbReference type="EMBL" id="SMX29159.1"/>
    </source>
</evidence>